<evidence type="ECO:0000259" key="8">
    <source>
        <dbReference type="Pfam" id="PF00662"/>
    </source>
</evidence>
<organism evidence="9 10">
    <name type="scientific">Proteobacteria bacterium 228</name>
    <dbReference type="NCBI Taxonomy" id="2083153"/>
    <lineage>
        <taxon>Bacteria</taxon>
        <taxon>Pseudomonadati</taxon>
        <taxon>Pseudomonadota</taxon>
    </lineage>
</organism>
<dbReference type="Proteomes" id="UP000238196">
    <property type="component" value="Unassembled WGS sequence"/>
</dbReference>
<evidence type="ECO:0000313" key="9">
    <source>
        <dbReference type="EMBL" id="PPC76578.1"/>
    </source>
</evidence>
<accession>A0A2S5KP73</accession>
<dbReference type="NCBIfam" id="NF005141">
    <property type="entry name" value="PRK06590.1"/>
    <property type="match status" value="1"/>
</dbReference>
<dbReference type="Gene3D" id="1.20.5.2700">
    <property type="match status" value="1"/>
</dbReference>
<feature type="transmembrane region" description="Helical" evidence="6">
    <location>
        <begin position="325"/>
        <end position="347"/>
    </location>
</feature>
<feature type="transmembrane region" description="Helical" evidence="6">
    <location>
        <begin position="554"/>
        <end position="577"/>
    </location>
</feature>
<dbReference type="GO" id="GO:0003954">
    <property type="term" value="F:NADH dehydrogenase activity"/>
    <property type="evidence" value="ECO:0007669"/>
    <property type="project" value="TreeGrafter"/>
</dbReference>
<proteinExistence type="predicted"/>
<sequence>MHHLLWLIPCAPLLGALLIIALDGLPTRAYGVIANLAVLVSALCVALLWLSGSWDMPVQTAYEWMHIDNWQLDVGFRVDRFTLVMASVSAWVGLLIHLFSTQYMRHDFGERRYFAYLNLFVGGMLLFITADNLILLYAGWEIMGLCSYALVSHYYTKDENVYAGRKAFVTTRIGDTALAIGIFLCFMQFQSLNLESIFQAAPQAPTGMIAAICILFMLGAFAKSAQFPLHVWLPDAMAGPSTVSALIHAATMITAGVYLIARTHVLFDLVPDVRWWVALVGAFTALYASVSAIGQNDIKRILAYSTISQIGYMFAALGVGGYSLALFHLAVHACFKALMFMSSGVIIEIYHHDHDIRNMGGLHKQQKFLSFAYLAGSLALAALPLVTASFYSKDAIIAATYTADHGAFLAGLGLLGALLTGVYSMRMYFMVFTGKARSEIHDYRMTWAMKLPLGILALGSICLGFIQLPDSWSFGPHLLLPWLEPVLTSVALPEGHAGEMLELLGAAAAVIGILIAWPLTKAEVRSGRGVGNIGFLNKALYIDDLAKVLVIRPFLALCAVLGSVIDGLLLNGVLVAGVRRLMLNAAEVVSRGQGALVSRYVLLMVLGLMLIIGYLTVQL</sequence>
<feature type="transmembrane region" description="Helical" evidence="6">
    <location>
        <begin position="113"/>
        <end position="130"/>
    </location>
</feature>
<feature type="transmembrane region" description="Helical" evidence="6">
    <location>
        <begin position="167"/>
        <end position="189"/>
    </location>
</feature>
<dbReference type="EMBL" id="PRLP01000048">
    <property type="protein sequence ID" value="PPC76578.1"/>
    <property type="molecule type" value="Genomic_DNA"/>
</dbReference>
<evidence type="ECO:0000256" key="3">
    <source>
        <dbReference type="ARBA" id="ARBA00022989"/>
    </source>
</evidence>
<evidence type="ECO:0000256" key="1">
    <source>
        <dbReference type="ARBA" id="ARBA00004127"/>
    </source>
</evidence>
<evidence type="ECO:0000256" key="4">
    <source>
        <dbReference type="ARBA" id="ARBA00023136"/>
    </source>
</evidence>
<dbReference type="GO" id="GO:0016020">
    <property type="term" value="C:membrane"/>
    <property type="evidence" value="ECO:0007669"/>
    <property type="project" value="UniProtKB-SubCell"/>
</dbReference>
<feature type="transmembrane region" description="Helical" evidence="6">
    <location>
        <begin position="243"/>
        <end position="261"/>
    </location>
</feature>
<dbReference type="NCBIfam" id="TIGR01974">
    <property type="entry name" value="NDH_I_L"/>
    <property type="match status" value="1"/>
</dbReference>
<evidence type="ECO:0000256" key="5">
    <source>
        <dbReference type="RuleBase" id="RU000320"/>
    </source>
</evidence>
<dbReference type="InterPro" id="IPR001750">
    <property type="entry name" value="ND/Mrp_TM"/>
</dbReference>
<feature type="transmembrane region" description="Helical" evidence="6">
    <location>
        <begin position="301"/>
        <end position="319"/>
    </location>
</feature>
<evidence type="ECO:0000256" key="2">
    <source>
        <dbReference type="ARBA" id="ARBA00022692"/>
    </source>
</evidence>
<dbReference type="GO" id="GO:0042773">
    <property type="term" value="P:ATP synthesis coupled electron transport"/>
    <property type="evidence" value="ECO:0007669"/>
    <property type="project" value="InterPro"/>
</dbReference>
<name>A0A2S5KP73_9PROT</name>
<dbReference type="PRINTS" id="PR01435">
    <property type="entry name" value="NPOXDRDTASE5"/>
</dbReference>
<feature type="domain" description="NADH:quinone oxidoreductase/Mrp antiporter transmembrane" evidence="7">
    <location>
        <begin position="130"/>
        <end position="419"/>
    </location>
</feature>
<gene>
    <name evidence="9" type="ORF">C4K68_14875</name>
</gene>
<dbReference type="PRINTS" id="PR01434">
    <property type="entry name" value="NADHDHGNASE5"/>
</dbReference>
<dbReference type="GO" id="GO:0008137">
    <property type="term" value="F:NADH dehydrogenase (ubiquinone) activity"/>
    <property type="evidence" value="ECO:0007669"/>
    <property type="project" value="InterPro"/>
</dbReference>
<feature type="domain" description="NADH-Ubiquinone oxidoreductase (complex I) chain 5 N-terminal" evidence="8">
    <location>
        <begin position="64"/>
        <end position="114"/>
    </location>
</feature>
<dbReference type="PANTHER" id="PTHR42829:SF2">
    <property type="entry name" value="NADH-UBIQUINONE OXIDOREDUCTASE CHAIN 5"/>
    <property type="match status" value="1"/>
</dbReference>
<feature type="transmembrane region" description="Helical" evidence="6">
    <location>
        <begin position="81"/>
        <end position="101"/>
    </location>
</feature>
<feature type="transmembrane region" description="Helical" evidence="6">
    <location>
        <begin position="368"/>
        <end position="386"/>
    </location>
</feature>
<keyword evidence="4 6" id="KW-0472">Membrane</keyword>
<feature type="transmembrane region" description="Helical" evidence="6">
    <location>
        <begin position="32"/>
        <end position="50"/>
    </location>
</feature>
<dbReference type="Pfam" id="PF00662">
    <property type="entry name" value="Proton_antipo_N"/>
    <property type="match status" value="1"/>
</dbReference>
<feature type="transmembrane region" description="Helical" evidence="6">
    <location>
        <begin position="6"/>
        <end position="25"/>
    </location>
</feature>
<feature type="transmembrane region" description="Helical" evidence="6">
    <location>
        <begin position="597"/>
        <end position="617"/>
    </location>
</feature>
<feature type="transmembrane region" description="Helical" evidence="6">
    <location>
        <begin position="201"/>
        <end position="222"/>
    </location>
</feature>
<protein>
    <submittedName>
        <fullName evidence="9">NADH-quinone oxidoreductase subunit L</fullName>
    </submittedName>
</protein>
<dbReference type="InterPro" id="IPR003945">
    <property type="entry name" value="NU5C-like"/>
</dbReference>
<dbReference type="InterPro" id="IPR001516">
    <property type="entry name" value="Proton_antipo_N"/>
</dbReference>
<dbReference type="AlphaFoldDB" id="A0A2S5KP73"/>
<evidence type="ECO:0000259" key="7">
    <source>
        <dbReference type="Pfam" id="PF00361"/>
    </source>
</evidence>
<feature type="transmembrane region" description="Helical" evidence="6">
    <location>
        <begin position="447"/>
        <end position="468"/>
    </location>
</feature>
<evidence type="ECO:0000313" key="10">
    <source>
        <dbReference type="Proteomes" id="UP000238196"/>
    </source>
</evidence>
<feature type="transmembrane region" description="Helical" evidence="6">
    <location>
        <begin position="406"/>
        <end position="426"/>
    </location>
</feature>
<reference evidence="9 10" key="1">
    <citation type="submission" date="2018-02" db="EMBL/GenBank/DDBJ databases">
        <title>novel marine gammaproteobacteria from coastal saline agro ecosystem.</title>
        <authorList>
            <person name="Krishnan R."/>
            <person name="Ramesh Kumar N."/>
        </authorList>
    </citation>
    <scope>NUCLEOTIDE SEQUENCE [LARGE SCALE GENOMIC DNA]</scope>
    <source>
        <strain evidence="9 10">228</strain>
    </source>
</reference>
<dbReference type="PANTHER" id="PTHR42829">
    <property type="entry name" value="NADH-UBIQUINONE OXIDOREDUCTASE CHAIN 5"/>
    <property type="match status" value="1"/>
</dbReference>
<dbReference type="GO" id="GO:0012505">
    <property type="term" value="C:endomembrane system"/>
    <property type="evidence" value="ECO:0007669"/>
    <property type="project" value="UniProtKB-SubCell"/>
</dbReference>
<dbReference type="OrthoDB" id="9768329at2"/>
<dbReference type="InterPro" id="IPR018393">
    <property type="entry name" value="NADHpl_OxRdtase_5_subgr"/>
</dbReference>
<dbReference type="GO" id="GO:0015990">
    <property type="term" value="P:electron transport coupled proton transport"/>
    <property type="evidence" value="ECO:0007669"/>
    <property type="project" value="TreeGrafter"/>
</dbReference>
<dbReference type="Pfam" id="PF00361">
    <property type="entry name" value="Proton_antipo_M"/>
    <property type="match status" value="1"/>
</dbReference>
<comment type="caution">
    <text evidence="9">The sequence shown here is derived from an EMBL/GenBank/DDBJ whole genome shotgun (WGS) entry which is preliminary data.</text>
</comment>
<evidence type="ECO:0000256" key="6">
    <source>
        <dbReference type="SAM" id="Phobius"/>
    </source>
</evidence>
<comment type="subcellular location">
    <subcellularLocation>
        <location evidence="1">Endomembrane system</location>
        <topology evidence="1">Multi-pass membrane protein</topology>
    </subcellularLocation>
    <subcellularLocation>
        <location evidence="5">Membrane</location>
        <topology evidence="5">Multi-pass membrane protein</topology>
    </subcellularLocation>
</comment>
<feature type="transmembrane region" description="Helical" evidence="6">
    <location>
        <begin position="273"/>
        <end position="294"/>
    </location>
</feature>
<feature type="transmembrane region" description="Helical" evidence="6">
    <location>
        <begin position="136"/>
        <end position="155"/>
    </location>
</feature>
<keyword evidence="2 5" id="KW-0812">Transmembrane</keyword>
<keyword evidence="3 6" id="KW-1133">Transmembrane helix</keyword>